<keyword evidence="7" id="KW-1133">Transmembrane helix</keyword>
<keyword evidence="5" id="KW-0677">Repeat</keyword>
<name>A0A1Y2IAS1_TRAC3</name>
<keyword evidence="3 11" id="KW-0813">Transport</keyword>
<evidence type="ECO:0000313" key="12">
    <source>
        <dbReference type="EMBL" id="OSC97542.1"/>
    </source>
</evidence>
<gene>
    <name evidence="12" type="ORF">PYCCODRAFT_1428371</name>
</gene>
<accession>A0A1Y2IAS1</accession>
<dbReference type="SUPFAM" id="SSF103506">
    <property type="entry name" value="Mitochondrial carrier"/>
    <property type="match status" value="1"/>
</dbReference>
<evidence type="ECO:0000256" key="6">
    <source>
        <dbReference type="ARBA" id="ARBA00022792"/>
    </source>
</evidence>
<keyword evidence="8" id="KW-0496">Mitochondrion</keyword>
<dbReference type="PROSITE" id="PS50920">
    <property type="entry name" value="SOLCAR"/>
    <property type="match status" value="3"/>
</dbReference>
<evidence type="ECO:0000256" key="4">
    <source>
        <dbReference type="ARBA" id="ARBA00022692"/>
    </source>
</evidence>
<protein>
    <submittedName>
        <fullName evidence="12">Oxaloacetate carrier</fullName>
    </submittedName>
</protein>
<dbReference type="Proteomes" id="UP000193067">
    <property type="component" value="Unassembled WGS sequence"/>
</dbReference>
<dbReference type="InterPro" id="IPR018108">
    <property type="entry name" value="MCP_transmembrane"/>
</dbReference>
<evidence type="ECO:0000256" key="5">
    <source>
        <dbReference type="ARBA" id="ARBA00022737"/>
    </source>
</evidence>
<keyword evidence="9 10" id="KW-0472">Membrane</keyword>
<dbReference type="InterPro" id="IPR051508">
    <property type="entry name" value="Mito_Carrier_Antiporter"/>
</dbReference>
<evidence type="ECO:0000256" key="11">
    <source>
        <dbReference type="RuleBase" id="RU000488"/>
    </source>
</evidence>
<evidence type="ECO:0000256" key="2">
    <source>
        <dbReference type="ARBA" id="ARBA00006375"/>
    </source>
</evidence>
<dbReference type="Pfam" id="PF00153">
    <property type="entry name" value="Mito_carr"/>
    <property type="match status" value="3"/>
</dbReference>
<dbReference type="STRING" id="1353009.A0A1Y2IAS1"/>
<evidence type="ECO:0000256" key="8">
    <source>
        <dbReference type="ARBA" id="ARBA00023128"/>
    </source>
</evidence>
<dbReference type="GO" id="GO:0005743">
    <property type="term" value="C:mitochondrial inner membrane"/>
    <property type="evidence" value="ECO:0007669"/>
    <property type="project" value="UniProtKB-SubCell"/>
</dbReference>
<evidence type="ECO:0000256" key="1">
    <source>
        <dbReference type="ARBA" id="ARBA00004448"/>
    </source>
</evidence>
<feature type="repeat" description="Solcar" evidence="10">
    <location>
        <begin position="108"/>
        <end position="200"/>
    </location>
</feature>
<reference evidence="12 13" key="1">
    <citation type="journal article" date="2015" name="Biotechnol. Biofuels">
        <title>Enhanced degradation of softwood versus hardwood by the white-rot fungus Pycnoporus coccineus.</title>
        <authorList>
            <person name="Couturier M."/>
            <person name="Navarro D."/>
            <person name="Chevret D."/>
            <person name="Henrissat B."/>
            <person name="Piumi F."/>
            <person name="Ruiz-Duenas F.J."/>
            <person name="Martinez A.T."/>
            <person name="Grigoriev I.V."/>
            <person name="Riley R."/>
            <person name="Lipzen A."/>
            <person name="Berrin J.G."/>
            <person name="Master E.R."/>
            <person name="Rosso M.N."/>
        </authorList>
    </citation>
    <scope>NUCLEOTIDE SEQUENCE [LARGE SCALE GENOMIC DNA]</scope>
    <source>
        <strain evidence="12 13">BRFM310</strain>
    </source>
</reference>
<feature type="repeat" description="Solcar" evidence="10">
    <location>
        <begin position="4"/>
        <end position="96"/>
    </location>
</feature>
<proteinExistence type="inferred from homology"/>
<evidence type="ECO:0000256" key="3">
    <source>
        <dbReference type="ARBA" id="ARBA00022448"/>
    </source>
</evidence>
<keyword evidence="13" id="KW-1185">Reference proteome</keyword>
<evidence type="ECO:0000256" key="10">
    <source>
        <dbReference type="PROSITE-ProRule" id="PRU00282"/>
    </source>
</evidence>
<dbReference type="AlphaFoldDB" id="A0A1Y2IAS1"/>
<feature type="repeat" description="Solcar" evidence="10">
    <location>
        <begin position="210"/>
        <end position="305"/>
    </location>
</feature>
<dbReference type="InterPro" id="IPR023395">
    <property type="entry name" value="MCP_dom_sf"/>
</dbReference>
<keyword evidence="4 10" id="KW-0812">Transmembrane</keyword>
<evidence type="ECO:0000256" key="7">
    <source>
        <dbReference type="ARBA" id="ARBA00022989"/>
    </source>
</evidence>
<keyword evidence="6" id="KW-0999">Mitochondrion inner membrane</keyword>
<comment type="subcellular location">
    <subcellularLocation>
        <location evidence="1">Mitochondrion inner membrane</location>
        <topology evidence="1">Multi-pass membrane protein</topology>
    </subcellularLocation>
</comment>
<dbReference type="PANTHER" id="PTHR45928">
    <property type="entry name" value="RE38146P"/>
    <property type="match status" value="1"/>
</dbReference>
<evidence type="ECO:0000256" key="9">
    <source>
        <dbReference type="ARBA" id="ARBA00023136"/>
    </source>
</evidence>
<dbReference type="Gene3D" id="1.50.40.10">
    <property type="entry name" value="Mitochondrial carrier domain"/>
    <property type="match status" value="1"/>
</dbReference>
<sequence length="316" mass="34813">MAKLSTFEGFVCGGLAGCTAVTFSNPAEVAKTRMQLQGELMRHGGNKVYSNVFDALIKTWKNEGFRGVQRGLGPAYVYQILLNGSRLGFYEPSRRWLNKMLGYTATQQTTLTSMSAGSISTVIGSCLGNPLFLVKTRMQAYSPVLPVGAQRYYRHAFDALSTIIREEGLRGLLRGIDAACFRGAIGGSVQLPSYLWAKQLLVSHGVAGPDSMVTYLLSSSIAGVVLCLAMQPADTTLTRMYNQPTVKMPDGRTVGTLYKNPFDCLWKTFKTEGLYGWYKGSTAHFLRIAPHTIITLTANDLIIRSYTYLKSRSHRD</sequence>
<dbReference type="PANTHER" id="PTHR45928:SF1">
    <property type="entry name" value="RE38146P"/>
    <property type="match status" value="1"/>
</dbReference>
<dbReference type="EMBL" id="KZ084149">
    <property type="protein sequence ID" value="OSC97542.1"/>
    <property type="molecule type" value="Genomic_DNA"/>
</dbReference>
<organism evidence="12 13">
    <name type="scientific">Trametes coccinea (strain BRFM310)</name>
    <name type="common">Pycnoporus coccineus</name>
    <dbReference type="NCBI Taxonomy" id="1353009"/>
    <lineage>
        <taxon>Eukaryota</taxon>
        <taxon>Fungi</taxon>
        <taxon>Dikarya</taxon>
        <taxon>Basidiomycota</taxon>
        <taxon>Agaricomycotina</taxon>
        <taxon>Agaricomycetes</taxon>
        <taxon>Polyporales</taxon>
        <taxon>Polyporaceae</taxon>
        <taxon>Trametes</taxon>
    </lineage>
</organism>
<evidence type="ECO:0000313" key="13">
    <source>
        <dbReference type="Proteomes" id="UP000193067"/>
    </source>
</evidence>
<comment type="similarity">
    <text evidence="2 11">Belongs to the mitochondrial carrier (TC 2.A.29) family.</text>
</comment>
<dbReference type="OrthoDB" id="6703404at2759"/>